<organism evidence="1 2">
    <name type="scientific">Onchocerca flexuosa</name>
    <dbReference type="NCBI Taxonomy" id="387005"/>
    <lineage>
        <taxon>Eukaryota</taxon>
        <taxon>Metazoa</taxon>
        <taxon>Ecdysozoa</taxon>
        <taxon>Nematoda</taxon>
        <taxon>Chromadorea</taxon>
        <taxon>Rhabditida</taxon>
        <taxon>Spirurina</taxon>
        <taxon>Spiruromorpha</taxon>
        <taxon>Filarioidea</taxon>
        <taxon>Onchocercidae</taxon>
        <taxon>Onchocerca</taxon>
    </lineage>
</organism>
<dbReference type="AlphaFoldDB" id="A0A238BNX5"/>
<keyword evidence="2" id="KW-1185">Reference proteome</keyword>
<sequence>MYNDMASLFLKQSLPLQSRRLVNLGNFDGINFGGVCAGTFRRIRIRAKIASGPECPEEITEEEDDGNGSANRIASTRVPMITVIKIIIIAGIVDINSIGNNR</sequence>
<evidence type="ECO:0000313" key="2">
    <source>
        <dbReference type="Proteomes" id="UP000242913"/>
    </source>
</evidence>
<gene>
    <name evidence="1" type="ORF">X798_06294</name>
</gene>
<proteinExistence type="predicted"/>
<protein>
    <submittedName>
        <fullName evidence="1">Uncharacterized protein</fullName>
    </submittedName>
</protein>
<evidence type="ECO:0000313" key="1">
    <source>
        <dbReference type="EMBL" id="OZC06724.1"/>
    </source>
</evidence>
<reference evidence="1 2" key="1">
    <citation type="submission" date="2015-12" db="EMBL/GenBank/DDBJ databases">
        <title>Draft genome of the nematode, Onchocerca flexuosa.</title>
        <authorList>
            <person name="Mitreva M."/>
        </authorList>
    </citation>
    <scope>NUCLEOTIDE SEQUENCE [LARGE SCALE GENOMIC DNA]</scope>
    <source>
        <strain evidence="1">Red Deer</strain>
    </source>
</reference>
<name>A0A238BNX5_9BILA</name>
<dbReference type="Proteomes" id="UP000242913">
    <property type="component" value="Unassembled WGS sequence"/>
</dbReference>
<dbReference type="EMBL" id="KZ270070">
    <property type="protein sequence ID" value="OZC06724.1"/>
    <property type="molecule type" value="Genomic_DNA"/>
</dbReference>
<accession>A0A238BNX5</accession>